<comment type="caution">
    <text evidence="6">The sequence shown here is derived from an EMBL/GenBank/DDBJ whole genome shotgun (WGS) entry which is preliminary data.</text>
</comment>
<dbReference type="InterPro" id="IPR008920">
    <property type="entry name" value="TF_FadR/GntR_C"/>
</dbReference>
<dbReference type="Pfam" id="PF00392">
    <property type="entry name" value="GntR"/>
    <property type="match status" value="1"/>
</dbReference>
<dbReference type="EMBL" id="JAUSVK010000001">
    <property type="protein sequence ID" value="MDQ0396467.1"/>
    <property type="molecule type" value="Genomic_DNA"/>
</dbReference>
<dbReference type="SUPFAM" id="SSF46785">
    <property type="entry name" value="Winged helix' DNA-binding domain"/>
    <property type="match status" value="1"/>
</dbReference>
<dbReference type="SUPFAM" id="SSF46689">
    <property type="entry name" value="Homeodomain-like"/>
    <property type="match status" value="1"/>
</dbReference>
<accession>A0ABU0FQ31</accession>
<dbReference type="PANTHER" id="PTHR43537">
    <property type="entry name" value="TRANSCRIPTIONAL REGULATOR, GNTR FAMILY"/>
    <property type="match status" value="1"/>
</dbReference>
<keyword evidence="3" id="KW-0804">Transcription</keyword>
<dbReference type="InterPro" id="IPR009057">
    <property type="entry name" value="Homeodomain-like_sf"/>
</dbReference>
<evidence type="ECO:0000256" key="3">
    <source>
        <dbReference type="ARBA" id="ARBA00023163"/>
    </source>
</evidence>
<dbReference type="CDD" id="cd07377">
    <property type="entry name" value="WHTH_GntR"/>
    <property type="match status" value="1"/>
</dbReference>
<dbReference type="InterPro" id="IPR011711">
    <property type="entry name" value="GntR_C"/>
</dbReference>
<dbReference type="SMART" id="SM00345">
    <property type="entry name" value="HTH_GNTR"/>
    <property type="match status" value="1"/>
</dbReference>
<dbReference type="PANTHER" id="PTHR43537:SF53">
    <property type="entry name" value="HTH-TYPE TRANSCRIPTIONAL REPRESSOR NANR"/>
    <property type="match status" value="1"/>
</dbReference>
<feature type="region of interest" description="Disordered" evidence="4">
    <location>
        <begin position="335"/>
        <end position="356"/>
    </location>
</feature>
<evidence type="ECO:0000259" key="5">
    <source>
        <dbReference type="PROSITE" id="PS50949"/>
    </source>
</evidence>
<keyword evidence="7" id="KW-1185">Reference proteome</keyword>
<reference evidence="6 7" key="1">
    <citation type="submission" date="2023-07" db="EMBL/GenBank/DDBJ databases">
        <title>Genomic Encyclopedia of Type Strains, Phase IV (KMG-IV): sequencing the most valuable type-strain genomes for metagenomic binning, comparative biology and taxonomic classification.</title>
        <authorList>
            <person name="Goeker M."/>
        </authorList>
    </citation>
    <scope>NUCLEOTIDE SEQUENCE [LARGE SCALE GENOMIC DNA]</scope>
    <source>
        <strain evidence="6 7">DSM 5896</strain>
    </source>
</reference>
<dbReference type="Gene3D" id="1.10.10.10">
    <property type="entry name" value="Winged helix-like DNA-binding domain superfamily/Winged helix DNA-binding domain"/>
    <property type="match status" value="1"/>
</dbReference>
<dbReference type="RefSeq" id="WP_307436795.1">
    <property type="nucleotide sequence ID" value="NZ_JAUSVK010000001.1"/>
</dbReference>
<protein>
    <submittedName>
        <fullName evidence="6">DNA-binding GntR family transcriptional regulator/transposase</fullName>
    </submittedName>
</protein>
<keyword evidence="2 6" id="KW-0238">DNA-binding</keyword>
<feature type="domain" description="HTH gntR-type" evidence="5">
    <location>
        <begin position="139"/>
        <end position="206"/>
    </location>
</feature>
<dbReference type="Gene3D" id="1.20.120.530">
    <property type="entry name" value="GntR ligand-binding domain-like"/>
    <property type="match status" value="1"/>
</dbReference>
<keyword evidence="1" id="KW-0805">Transcription regulation</keyword>
<dbReference type="InterPro" id="IPR000524">
    <property type="entry name" value="Tscrpt_reg_HTH_GntR"/>
</dbReference>
<dbReference type="Pfam" id="PF07729">
    <property type="entry name" value="FCD"/>
    <property type="match status" value="1"/>
</dbReference>
<name>A0ABU0FQ31_9HYPH</name>
<evidence type="ECO:0000313" key="7">
    <source>
        <dbReference type="Proteomes" id="UP001237448"/>
    </source>
</evidence>
<dbReference type="Pfam" id="PF13518">
    <property type="entry name" value="HTH_28"/>
    <property type="match status" value="1"/>
</dbReference>
<dbReference type="InterPro" id="IPR055247">
    <property type="entry name" value="InsJ-like_HTH"/>
</dbReference>
<feature type="region of interest" description="Disordered" evidence="4">
    <location>
        <begin position="109"/>
        <end position="142"/>
    </location>
</feature>
<dbReference type="SUPFAM" id="SSF48008">
    <property type="entry name" value="GntR ligand-binding domain-like"/>
    <property type="match status" value="1"/>
</dbReference>
<organism evidence="6 7">
    <name type="scientific">Labrys monachus</name>
    <dbReference type="NCBI Taxonomy" id="217067"/>
    <lineage>
        <taxon>Bacteria</taxon>
        <taxon>Pseudomonadati</taxon>
        <taxon>Pseudomonadota</taxon>
        <taxon>Alphaproteobacteria</taxon>
        <taxon>Hyphomicrobiales</taxon>
        <taxon>Xanthobacteraceae</taxon>
        <taxon>Labrys</taxon>
    </lineage>
</organism>
<sequence>MTRTDRLAWIEAYENIGSVGAVCARFGISQPTFRKWLRRYREQGPAGLDEPSRRPASSPNRKVFEREETLILDLRRRHGHGIHRIRRELESQGIALSTDTILKVLRRAGEPPLRPSRAPAGLTPPAPAPRAEPPPAPRGVPNDQLAEAIARLITDGRFRPGQKLSEAALGDLLGAGRAAVRTALHKLEPGGLVVLQRNRGAFVNNPSMSEVEQAYAARRLIEGEVVADVCRHCTAHDVRLLRRHVEQQAEAEKAGDRGSLIRLLTEFHSLVASLGESRVLEDFVRTLSVKTSLAVLLYDHVGSSCAIEEHARLIDLIAAGDEAGARRLIEQHLTTNQGRLPKPDPAGIETAGGRPA</sequence>
<dbReference type="InterPro" id="IPR036388">
    <property type="entry name" value="WH-like_DNA-bd_sf"/>
</dbReference>
<dbReference type="PROSITE" id="PS50949">
    <property type="entry name" value="HTH_GNTR"/>
    <property type="match status" value="1"/>
</dbReference>
<dbReference type="Proteomes" id="UP001237448">
    <property type="component" value="Unassembled WGS sequence"/>
</dbReference>
<evidence type="ECO:0000256" key="1">
    <source>
        <dbReference type="ARBA" id="ARBA00023015"/>
    </source>
</evidence>
<evidence type="ECO:0000313" key="6">
    <source>
        <dbReference type="EMBL" id="MDQ0396467.1"/>
    </source>
</evidence>
<feature type="compositionally biased region" description="Pro residues" evidence="4">
    <location>
        <begin position="122"/>
        <end position="138"/>
    </location>
</feature>
<proteinExistence type="predicted"/>
<gene>
    <name evidence="6" type="ORF">J3R73_006259</name>
</gene>
<evidence type="ECO:0000256" key="2">
    <source>
        <dbReference type="ARBA" id="ARBA00023125"/>
    </source>
</evidence>
<evidence type="ECO:0000256" key="4">
    <source>
        <dbReference type="SAM" id="MobiDB-lite"/>
    </source>
</evidence>
<dbReference type="GO" id="GO:0003677">
    <property type="term" value="F:DNA binding"/>
    <property type="evidence" value="ECO:0007669"/>
    <property type="project" value="UniProtKB-KW"/>
</dbReference>
<dbReference type="InterPro" id="IPR036390">
    <property type="entry name" value="WH_DNA-bd_sf"/>
</dbReference>
<dbReference type="SMART" id="SM00895">
    <property type="entry name" value="FCD"/>
    <property type="match status" value="1"/>
</dbReference>